<evidence type="ECO:0000256" key="3">
    <source>
        <dbReference type="ARBA" id="ARBA00022692"/>
    </source>
</evidence>
<dbReference type="Proteomes" id="UP000887577">
    <property type="component" value="Unplaced"/>
</dbReference>
<organism evidence="7 8">
    <name type="scientific">Panagrolaimus superbus</name>
    <dbReference type="NCBI Taxonomy" id="310955"/>
    <lineage>
        <taxon>Eukaryota</taxon>
        <taxon>Metazoa</taxon>
        <taxon>Ecdysozoa</taxon>
        <taxon>Nematoda</taxon>
        <taxon>Chromadorea</taxon>
        <taxon>Rhabditida</taxon>
        <taxon>Tylenchina</taxon>
        <taxon>Panagrolaimomorpha</taxon>
        <taxon>Panagrolaimoidea</taxon>
        <taxon>Panagrolaimidae</taxon>
        <taxon>Panagrolaimus</taxon>
    </lineage>
</organism>
<evidence type="ECO:0000256" key="2">
    <source>
        <dbReference type="ARBA" id="ARBA00005692"/>
    </source>
</evidence>
<comment type="subcellular location">
    <subcellularLocation>
        <location evidence="1">Membrane</location>
        <topology evidence="1">Multi-pass membrane protein</topology>
    </subcellularLocation>
</comment>
<dbReference type="InterPro" id="IPR000609">
    <property type="entry name" value="7TM_GPCR_serpentine_rcpt_Srg"/>
</dbReference>
<evidence type="ECO:0000256" key="4">
    <source>
        <dbReference type="ARBA" id="ARBA00022989"/>
    </source>
</evidence>
<dbReference type="GO" id="GO:0007606">
    <property type="term" value="P:sensory perception of chemical stimulus"/>
    <property type="evidence" value="ECO:0007669"/>
    <property type="project" value="UniProtKB-UniRule"/>
</dbReference>
<evidence type="ECO:0000256" key="5">
    <source>
        <dbReference type="ARBA" id="ARBA00023136"/>
    </source>
</evidence>
<dbReference type="AlphaFoldDB" id="A0A914XTU8"/>
<proteinExistence type="inferred from homology"/>
<keyword evidence="5 6" id="KW-0472">Membrane</keyword>
<reference evidence="8" key="1">
    <citation type="submission" date="2022-11" db="UniProtKB">
        <authorList>
            <consortium name="WormBaseParasite"/>
        </authorList>
    </citation>
    <scope>IDENTIFICATION</scope>
</reference>
<evidence type="ECO:0000256" key="6">
    <source>
        <dbReference type="RuleBase" id="RU280813"/>
    </source>
</evidence>
<comment type="caution">
    <text evidence="6">Lacks conserved residue(s) required for the propagation of feature annotation.</text>
</comment>
<feature type="transmembrane region" description="Helical" evidence="6">
    <location>
        <begin position="78"/>
        <end position="100"/>
    </location>
</feature>
<keyword evidence="7" id="KW-1185">Reference proteome</keyword>
<keyword evidence="3 6" id="KW-0812">Transmembrane</keyword>
<dbReference type="GO" id="GO:0016020">
    <property type="term" value="C:membrane"/>
    <property type="evidence" value="ECO:0007669"/>
    <property type="project" value="UniProtKB-SubCell"/>
</dbReference>
<dbReference type="InterPro" id="IPR051119">
    <property type="entry name" value="Nematode_SR-like"/>
</dbReference>
<feature type="transmembrane region" description="Helical" evidence="6">
    <location>
        <begin position="32"/>
        <end position="52"/>
    </location>
</feature>
<evidence type="ECO:0000313" key="7">
    <source>
        <dbReference type="Proteomes" id="UP000887577"/>
    </source>
</evidence>
<dbReference type="GO" id="GO:0004888">
    <property type="term" value="F:transmembrane signaling receptor activity"/>
    <property type="evidence" value="ECO:0007669"/>
    <property type="project" value="InterPro"/>
</dbReference>
<accession>A0A914XTU8</accession>
<keyword evidence="4 6" id="KW-1133">Transmembrane helix</keyword>
<evidence type="ECO:0000256" key="1">
    <source>
        <dbReference type="ARBA" id="ARBA00004141"/>
    </source>
</evidence>
<feature type="transmembrane region" description="Helical" evidence="6">
    <location>
        <begin position="112"/>
        <end position="131"/>
    </location>
</feature>
<protein>
    <recommendedName>
        <fullName evidence="6">Serpentine receptor class gamma</fullName>
    </recommendedName>
</protein>
<dbReference type="PANTHER" id="PTHR31627">
    <property type="entry name" value="SERPENTINE RECEPTOR CLASS GAMMA-RELATED"/>
    <property type="match status" value="1"/>
</dbReference>
<comment type="similarity">
    <text evidence="2 6">Belongs to the nematode receptor-like protein srg family.</text>
</comment>
<evidence type="ECO:0000313" key="8">
    <source>
        <dbReference type="WBParaSite" id="PSU_v2.g10686.t1"/>
    </source>
</evidence>
<dbReference type="WBParaSite" id="PSU_v2.g10686.t1">
    <property type="protein sequence ID" value="PSU_v2.g10686.t1"/>
    <property type="gene ID" value="PSU_v2.g10686"/>
</dbReference>
<dbReference type="Pfam" id="PF02118">
    <property type="entry name" value="Srg"/>
    <property type="match status" value="1"/>
</dbReference>
<name>A0A914XTU8_9BILA</name>
<sequence length="180" mass="20445">MKPDKWSNVEGIRYLSQANPAAIPWMDQSRNLAIILTVTSVLSFLMNMYVVVRLLRQRFCLKSVGGQSKKVSPQDTKMCIYTILIFSTEIISCIQQYAFITVTDDETMVAMFNIQYFIADFSTLAPAWFILATNKSLRHQIALYFCAMKPEDIIQTTTVQSIPNSNSNLNTNGKIITTHK</sequence>